<accession>A0ABD1NMV6</accession>
<dbReference type="Proteomes" id="UP001603857">
    <property type="component" value="Unassembled WGS sequence"/>
</dbReference>
<dbReference type="InterPro" id="IPR046960">
    <property type="entry name" value="PPR_At4g14850-like_plant"/>
</dbReference>
<evidence type="ECO:0000313" key="2">
    <source>
        <dbReference type="EMBL" id="KAL2349467.1"/>
    </source>
</evidence>
<dbReference type="InterPro" id="IPR002885">
    <property type="entry name" value="PPR_rpt"/>
</dbReference>
<proteinExistence type="predicted"/>
<gene>
    <name evidence="2" type="ORF">Fmac_003467</name>
</gene>
<reference evidence="2 3" key="1">
    <citation type="submission" date="2024-08" db="EMBL/GenBank/DDBJ databases">
        <title>Insights into the chromosomal genome structure of Flemingia macrophylla.</title>
        <authorList>
            <person name="Ding Y."/>
            <person name="Zhao Y."/>
            <person name="Bi W."/>
            <person name="Wu M."/>
            <person name="Zhao G."/>
            <person name="Gong Y."/>
            <person name="Li W."/>
            <person name="Zhang P."/>
        </authorList>
    </citation>
    <scope>NUCLEOTIDE SEQUENCE [LARGE SCALE GENOMIC DNA]</scope>
    <source>
        <strain evidence="2">DYQJB</strain>
        <tissue evidence="2">Leaf</tissue>
    </source>
</reference>
<dbReference type="PANTHER" id="PTHR47926">
    <property type="entry name" value="PENTATRICOPEPTIDE REPEAT-CONTAINING PROTEIN"/>
    <property type="match status" value="1"/>
</dbReference>
<keyword evidence="3" id="KW-1185">Reference proteome</keyword>
<dbReference type="InterPro" id="IPR011990">
    <property type="entry name" value="TPR-like_helical_dom_sf"/>
</dbReference>
<dbReference type="EMBL" id="JBGMDY010000001">
    <property type="protein sequence ID" value="KAL2349467.1"/>
    <property type="molecule type" value="Genomic_DNA"/>
</dbReference>
<dbReference type="NCBIfam" id="TIGR00756">
    <property type="entry name" value="PPR"/>
    <property type="match status" value="1"/>
</dbReference>
<dbReference type="Gene3D" id="1.25.40.10">
    <property type="entry name" value="Tetratricopeptide repeat domain"/>
    <property type="match status" value="2"/>
</dbReference>
<name>A0ABD1NMV6_9FABA</name>
<evidence type="ECO:0000313" key="3">
    <source>
        <dbReference type="Proteomes" id="UP001603857"/>
    </source>
</evidence>
<protein>
    <recommendedName>
        <fullName evidence="4">Pentatricopeptide repeat-containing protein</fullName>
    </recommendedName>
</protein>
<evidence type="ECO:0008006" key="4">
    <source>
        <dbReference type="Google" id="ProtNLM"/>
    </source>
</evidence>
<comment type="caution">
    <text evidence="2">The sequence shown here is derived from an EMBL/GenBank/DDBJ whole genome shotgun (WGS) entry which is preliminary data.</text>
</comment>
<dbReference type="AlphaFoldDB" id="A0ABD1NMV6"/>
<sequence>MLERNVVSWTSLINGYVGRNLAKEVLSLFFQIVEVAMEHNPVTMVCVISACAKLKDLELGKRVCAYISELGVELNALLVNALVDDMCMKFRDICAASRNAYVLRRGLEGWDNISKAMIDMYMKCGGIQGDIVTMVGIASACGYLGALGLAKRMDNRYVSGWTAAVGAMAMDGNTKGVIELFNKMLKQKVKPDDFLCWAVERTLHVIQSMPMELNDVVWGPMVLPACRKHNNVEFAHYAAERLT</sequence>
<organism evidence="2 3">
    <name type="scientific">Flemingia macrophylla</name>
    <dbReference type="NCBI Taxonomy" id="520843"/>
    <lineage>
        <taxon>Eukaryota</taxon>
        <taxon>Viridiplantae</taxon>
        <taxon>Streptophyta</taxon>
        <taxon>Embryophyta</taxon>
        <taxon>Tracheophyta</taxon>
        <taxon>Spermatophyta</taxon>
        <taxon>Magnoliopsida</taxon>
        <taxon>eudicotyledons</taxon>
        <taxon>Gunneridae</taxon>
        <taxon>Pentapetalae</taxon>
        <taxon>rosids</taxon>
        <taxon>fabids</taxon>
        <taxon>Fabales</taxon>
        <taxon>Fabaceae</taxon>
        <taxon>Papilionoideae</taxon>
        <taxon>50 kb inversion clade</taxon>
        <taxon>NPAAA clade</taxon>
        <taxon>indigoferoid/millettioid clade</taxon>
        <taxon>Phaseoleae</taxon>
        <taxon>Flemingia</taxon>
    </lineage>
</organism>
<evidence type="ECO:0000256" key="1">
    <source>
        <dbReference type="ARBA" id="ARBA00022737"/>
    </source>
</evidence>
<keyword evidence="1" id="KW-0677">Repeat</keyword>
<dbReference type="Pfam" id="PF01535">
    <property type="entry name" value="PPR"/>
    <property type="match status" value="2"/>
</dbReference>